<accession>A0ABZ2EXM8</accession>
<name>A0ABZ2EXM8_9FIRM</name>
<organism evidence="4 5">
    <name type="scientific">Terrisporobacter glycolicus ATCC 14880 = DSM 1288</name>
    <dbReference type="NCBI Taxonomy" id="1121315"/>
    <lineage>
        <taxon>Bacteria</taxon>
        <taxon>Bacillati</taxon>
        <taxon>Bacillota</taxon>
        <taxon>Clostridia</taxon>
        <taxon>Peptostreptococcales</taxon>
        <taxon>Peptostreptococcaceae</taxon>
        <taxon>Terrisporobacter</taxon>
    </lineage>
</organism>
<dbReference type="PROSITE" id="PS51186">
    <property type="entry name" value="GNAT"/>
    <property type="match status" value="1"/>
</dbReference>
<reference evidence="4 5" key="1">
    <citation type="journal article" date="2023" name="PLoS ONE">
        <title>Genome-based metabolic and phylogenomic analysis of three Terrisporobacter species.</title>
        <authorList>
            <person name="Boer T."/>
            <person name="Bengelsdorf F.R."/>
            <person name="Bomeke M."/>
            <person name="Daniel R."/>
            <person name="Poehlein A."/>
        </authorList>
    </citation>
    <scope>NUCLEOTIDE SEQUENCE [LARGE SCALE GENOMIC DNA]</scope>
    <source>
        <strain evidence="4 5">DSM 1288</strain>
    </source>
</reference>
<sequence length="205" mass="23591">MNKIIITKELTHSQKIQVCELVYQGFYKKLSNYWIFEKNIEKGSTVLQGCINYNNGIYAIENGNVVGFIGIQFRKNKFREFNISTLKSHYGLIGATWRGLLNKFENKSNSLKDDEMYIDLIVVNANHRGKGIASLLIEKVTNLSIENNFNKILLDVVDTNESAINLYKKLGYKTLKVIDFKGLTDFMGYRKVMYMCKNLKGEDNS</sequence>
<dbReference type="Pfam" id="PF00583">
    <property type="entry name" value="Acetyltransf_1"/>
    <property type="match status" value="1"/>
</dbReference>
<dbReference type="Proteomes" id="UP001348492">
    <property type="component" value="Chromosome"/>
</dbReference>
<dbReference type="CDD" id="cd04301">
    <property type="entry name" value="NAT_SF"/>
    <property type="match status" value="1"/>
</dbReference>
<dbReference type="PANTHER" id="PTHR43420:SF47">
    <property type="entry name" value="N-ACETYLTRANSFERASE DOMAIN-CONTAINING PROTEIN"/>
    <property type="match status" value="1"/>
</dbReference>
<evidence type="ECO:0000259" key="3">
    <source>
        <dbReference type="PROSITE" id="PS51186"/>
    </source>
</evidence>
<dbReference type="EMBL" id="CP117523">
    <property type="protein sequence ID" value="WWD84447.1"/>
    <property type="molecule type" value="Genomic_DNA"/>
</dbReference>
<protein>
    <recommendedName>
        <fullName evidence="3">N-acetyltransferase domain-containing protein</fullName>
    </recommendedName>
</protein>
<dbReference type="RefSeq" id="WP_018589709.1">
    <property type="nucleotide sequence ID" value="NZ_CP117523.1"/>
</dbReference>
<keyword evidence="2" id="KW-0012">Acyltransferase</keyword>
<dbReference type="InterPro" id="IPR050680">
    <property type="entry name" value="YpeA/RimI_acetyltransf"/>
</dbReference>
<keyword evidence="1" id="KW-0808">Transferase</keyword>
<dbReference type="PANTHER" id="PTHR43420">
    <property type="entry name" value="ACETYLTRANSFERASE"/>
    <property type="match status" value="1"/>
</dbReference>
<evidence type="ECO:0000313" key="5">
    <source>
        <dbReference type="Proteomes" id="UP001348492"/>
    </source>
</evidence>
<keyword evidence="5" id="KW-1185">Reference proteome</keyword>
<evidence type="ECO:0000256" key="2">
    <source>
        <dbReference type="ARBA" id="ARBA00023315"/>
    </source>
</evidence>
<dbReference type="Gene3D" id="3.40.630.30">
    <property type="match status" value="1"/>
</dbReference>
<gene>
    <name evidence="4" type="ORF">TEGL_28800</name>
</gene>
<dbReference type="SUPFAM" id="SSF55729">
    <property type="entry name" value="Acyl-CoA N-acyltransferases (Nat)"/>
    <property type="match status" value="1"/>
</dbReference>
<dbReference type="InterPro" id="IPR000182">
    <property type="entry name" value="GNAT_dom"/>
</dbReference>
<dbReference type="InterPro" id="IPR016181">
    <property type="entry name" value="Acyl_CoA_acyltransferase"/>
</dbReference>
<feature type="domain" description="N-acetyltransferase" evidence="3">
    <location>
        <begin position="5"/>
        <end position="200"/>
    </location>
</feature>
<evidence type="ECO:0000256" key="1">
    <source>
        <dbReference type="ARBA" id="ARBA00022679"/>
    </source>
</evidence>
<proteinExistence type="predicted"/>
<evidence type="ECO:0000313" key="4">
    <source>
        <dbReference type="EMBL" id="WWD84447.1"/>
    </source>
</evidence>